<evidence type="ECO:0000256" key="2">
    <source>
        <dbReference type="ARBA" id="ARBA00022475"/>
    </source>
</evidence>
<dbReference type="Proteomes" id="UP000245207">
    <property type="component" value="Unassembled WGS sequence"/>
</dbReference>
<dbReference type="InterPro" id="IPR044959">
    <property type="entry name" value="AGP"/>
</dbReference>
<dbReference type="STRING" id="35608.A0A2U1KQV4"/>
<comment type="caution">
    <text evidence="12">The sequence shown here is derived from an EMBL/GenBank/DDBJ whole genome shotgun (WGS) entry which is preliminary data.</text>
</comment>
<dbReference type="AlphaFoldDB" id="A0A2U1KQV4"/>
<dbReference type="PANTHER" id="PTHR36321:SF6">
    <property type="entry name" value="CLASSICAL ARABINOGALACTAN PROTEIN 4-RELATED"/>
    <property type="match status" value="1"/>
</dbReference>
<evidence type="ECO:0000256" key="3">
    <source>
        <dbReference type="ARBA" id="ARBA00022622"/>
    </source>
</evidence>
<keyword evidence="13" id="KW-1185">Reference proteome</keyword>
<comment type="similarity">
    <text evidence="10">Belongs to the classical AGP family.</text>
</comment>
<dbReference type="EMBL" id="PKPP01014937">
    <property type="protein sequence ID" value="PWA39116.1"/>
    <property type="molecule type" value="Genomic_DNA"/>
</dbReference>
<sequence>MAYATMYQLFMLLALFATSCITQSPVGAPTVSTVATPIVAPTLVPPTPSPAPVLALTPAGASPTLSRMYGPSPSPSSLAPTFLTWSLCRSCNSTWRTLVDVPDSSYANTWVNRVVIAGTAFAGSFIVVTFM</sequence>
<keyword evidence="3" id="KW-0336">GPI-anchor</keyword>
<comment type="function">
    <text evidence="9">Proteoglycan that seems to be implicated in diverse developmental roles such as differentiation, cell-cell recognition, embryogenesis and programmed cell death.</text>
</comment>
<evidence type="ECO:0000256" key="8">
    <source>
        <dbReference type="ARBA" id="ARBA00023288"/>
    </source>
</evidence>
<name>A0A2U1KQV4_ARTAN</name>
<dbReference type="OrthoDB" id="1751387at2759"/>
<keyword evidence="2" id="KW-1003">Cell membrane</keyword>
<dbReference type="GO" id="GO:0005886">
    <property type="term" value="C:plasma membrane"/>
    <property type="evidence" value="ECO:0007669"/>
    <property type="project" value="UniProtKB-SubCell"/>
</dbReference>
<feature type="signal peptide" evidence="11">
    <location>
        <begin position="1"/>
        <end position="22"/>
    </location>
</feature>
<evidence type="ECO:0000256" key="4">
    <source>
        <dbReference type="ARBA" id="ARBA00022729"/>
    </source>
</evidence>
<evidence type="ECO:0000256" key="10">
    <source>
        <dbReference type="ARBA" id="ARBA00025756"/>
    </source>
</evidence>
<organism evidence="12 13">
    <name type="scientific">Artemisia annua</name>
    <name type="common">Sweet wormwood</name>
    <dbReference type="NCBI Taxonomy" id="35608"/>
    <lineage>
        <taxon>Eukaryota</taxon>
        <taxon>Viridiplantae</taxon>
        <taxon>Streptophyta</taxon>
        <taxon>Embryophyta</taxon>
        <taxon>Tracheophyta</taxon>
        <taxon>Spermatophyta</taxon>
        <taxon>Magnoliopsida</taxon>
        <taxon>eudicotyledons</taxon>
        <taxon>Gunneridae</taxon>
        <taxon>Pentapetalae</taxon>
        <taxon>asterids</taxon>
        <taxon>campanulids</taxon>
        <taxon>Asterales</taxon>
        <taxon>Asteraceae</taxon>
        <taxon>Asteroideae</taxon>
        <taxon>Anthemideae</taxon>
        <taxon>Artemisiinae</taxon>
        <taxon>Artemisia</taxon>
    </lineage>
</organism>
<protein>
    <submittedName>
        <fullName evidence="12">Classical arabinogalactan protein 4</fullName>
    </submittedName>
</protein>
<dbReference type="GO" id="GO:0098552">
    <property type="term" value="C:side of membrane"/>
    <property type="evidence" value="ECO:0007669"/>
    <property type="project" value="UniProtKB-KW"/>
</dbReference>
<evidence type="ECO:0000256" key="11">
    <source>
        <dbReference type="SAM" id="SignalP"/>
    </source>
</evidence>
<comment type="subcellular location">
    <subcellularLocation>
        <location evidence="1">Cell membrane</location>
        <topology evidence="1">Lipid-anchor</topology>
        <topology evidence="1">GPI-anchor</topology>
    </subcellularLocation>
</comment>
<evidence type="ECO:0000256" key="9">
    <source>
        <dbReference type="ARBA" id="ARBA00025294"/>
    </source>
</evidence>
<keyword evidence="4 11" id="KW-0732">Signal</keyword>
<evidence type="ECO:0000256" key="1">
    <source>
        <dbReference type="ARBA" id="ARBA00004609"/>
    </source>
</evidence>
<keyword evidence="7" id="KW-0325">Glycoprotein</keyword>
<dbReference type="PANTHER" id="PTHR36321">
    <property type="entry name" value="CLASSICAL ARABINOGALACTAN PROTEIN 9"/>
    <property type="match status" value="1"/>
</dbReference>
<reference evidence="12 13" key="1">
    <citation type="journal article" date="2018" name="Mol. Plant">
        <title>The genome of Artemisia annua provides insight into the evolution of Asteraceae family and artemisinin biosynthesis.</title>
        <authorList>
            <person name="Shen Q."/>
            <person name="Zhang L."/>
            <person name="Liao Z."/>
            <person name="Wang S."/>
            <person name="Yan T."/>
            <person name="Shi P."/>
            <person name="Liu M."/>
            <person name="Fu X."/>
            <person name="Pan Q."/>
            <person name="Wang Y."/>
            <person name="Lv Z."/>
            <person name="Lu X."/>
            <person name="Zhang F."/>
            <person name="Jiang W."/>
            <person name="Ma Y."/>
            <person name="Chen M."/>
            <person name="Hao X."/>
            <person name="Li L."/>
            <person name="Tang Y."/>
            <person name="Lv G."/>
            <person name="Zhou Y."/>
            <person name="Sun X."/>
            <person name="Brodelius P.E."/>
            <person name="Rose J.K.C."/>
            <person name="Tang K."/>
        </authorList>
    </citation>
    <scope>NUCLEOTIDE SEQUENCE [LARGE SCALE GENOMIC DNA]</scope>
    <source>
        <strain evidence="13">cv. Huhao1</strain>
        <tissue evidence="12">Leaf</tissue>
    </source>
</reference>
<evidence type="ECO:0000256" key="7">
    <source>
        <dbReference type="ARBA" id="ARBA00023180"/>
    </source>
</evidence>
<evidence type="ECO:0000313" key="13">
    <source>
        <dbReference type="Proteomes" id="UP000245207"/>
    </source>
</evidence>
<keyword evidence="5" id="KW-0654">Proteoglycan</keyword>
<feature type="chain" id="PRO_5015781632" evidence="11">
    <location>
        <begin position="23"/>
        <end position="131"/>
    </location>
</feature>
<keyword evidence="6" id="KW-0472">Membrane</keyword>
<accession>A0A2U1KQV4</accession>
<keyword evidence="8" id="KW-0449">Lipoprotein</keyword>
<gene>
    <name evidence="12" type="ORF">CTI12_AA574080</name>
</gene>
<evidence type="ECO:0000256" key="5">
    <source>
        <dbReference type="ARBA" id="ARBA00022974"/>
    </source>
</evidence>
<proteinExistence type="inferred from homology"/>
<evidence type="ECO:0000256" key="6">
    <source>
        <dbReference type="ARBA" id="ARBA00023136"/>
    </source>
</evidence>
<evidence type="ECO:0000313" key="12">
    <source>
        <dbReference type="EMBL" id="PWA39116.1"/>
    </source>
</evidence>